<gene>
    <name evidence="3" type="ORF">Pla133_32780</name>
</gene>
<dbReference type="AlphaFoldDB" id="A0A518BMH4"/>
<evidence type="ECO:0000313" key="3">
    <source>
        <dbReference type="EMBL" id="QDU68184.1"/>
    </source>
</evidence>
<accession>A0A518BMH4</accession>
<dbReference type="Proteomes" id="UP000316921">
    <property type="component" value="Chromosome"/>
</dbReference>
<keyword evidence="4" id="KW-1185">Reference proteome</keyword>
<feature type="chain" id="PRO_5022206400" evidence="2">
    <location>
        <begin position="23"/>
        <end position="119"/>
    </location>
</feature>
<feature type="region of interest" description="Disordered" evidence="1">
    <location>
        <begin position="86"/>
        <end position="119"/>
    </location>
</feature>
<evidence type="ECO:0000256" key="1">
    <source>
        <dbReference type="SAM" id="MobiDB-lite"/>
    </source>
</evidence>
<dbReference type="RefSeq" id="WP_419191590.1">
    <property type="nucleotide sequence ID" value="NZ_CP036287.1"/>
</dbReference>
<dbReference type="EMBL" id="CP036287">
    <property type="protein sequence ID" value="QDU68184.1"/>
    <property type="molecule type" value="Genomic_DNA"/>
</dbReference>
<evidence type="ECO:0000256" key="2">
    <source>
        <dbReference type="SAM" id="SignalP"/>
    </source>
</evidence>
<evidence type="ECO:0000313" key="4">
    <source>
        <dbReference type="Proteomes" id="UP000316921"/>
    </source>
</evidence>
<name>A0A518BMH4_9BACT</name>
<feature type="signal peptide" evidence="2">
    <location>
        <begin position="1"/>
        <end position="22"/>
    </location>
</feature>
<protein>
    <submittedName>
        <fullName evidence="3">Uncharacterized protein</fullName>
    </submittedName>
</protein>
<reference evidence="3 4" key="1">
    <citation type="submission" date="2019-02" db="EMBL/GenBank/DDBJ databases">
        <title>Deep-cultivation of Planctomycetes and their phenomic and genomic characterization uncovers novel biology.</title>
        <authorList>
            <person name="Wiegand S."/>
            <person name="Jogler M."/>
            <person name="Boedeker C."/>
            <person name="Pinto D."/>
            <person name="Vollmers J."/>
            <person name="Rivas-Marin E."/>
            <person name="Kohn T."/>
            <person name="Peeters S.H."/>
            <person name="Heuer A."/>
            <person name="Rast P."/>
            <person name="Oberbeckmann S."/>
            <person name="Bunk B."/>
            <person name="Jeske O."/>
            <person name="Meyerdierks A."/>
            <person name="Storesund J.E."/>
            <person name="Kallscheuer N."/>
            <person name="Luecker S."/>
            <person name="Lage O.M."/>
            <person name="Pohl T."/>
            <person name="Merkel B.J."/>
            <person name="Hornburger P."/>
            <person name="Mueller R.-W."/>
            <person name="Bruemmer F."/>
            <person name="Labrenz M."/>
            <person name="Spormann A.M."/>
            <person name="Op den Camp H."/>
            <person name="Overmann J."/>
            <person name="Amann R."/>
            <person name="Jetten M.S.M."/>
            <person name="Mascher T."/>
            <person name="Medema M.H."/>
            <person name="Devos D.P."/>
            <person name="Kaster A.-K."/>
            <person name="Ovreas L."/>
            <person name="Rohde M."/>
            <person name="Galperin M.Y."/>
            <person name="Jogler C."/>
        </authorList>
    </citation>
    <scope>NUCLEOTIDE SEQUENCE [LARGE SCALE GENOMIC DNA]</scope>
    <source>
        <strain evidence="3 4">Pla133</strain>
    </source>
</reference>
<proteinExistence type="predicted"/>
<sequence length="119" mass="12479" precursor="true">MQLPHLAPLLALLTILTGPARSQGSAGATAPGTAGIEALQETTTAAAGQQLSEPVPLVVWNREIAVLRVDLGGVTTQERARRAAERILALPDDPLGPTTHSDRRSRSRPRGSDPYPAST</sequence>
<keyword evidence="2" id="KW-0732">Signal</keyword>
<organism evidence="3 4">
    <name type="scientific">Engelhardtia mirabilis</name>
    <dbReference type="NCBI Taxonomy" id="2528011"/>
    <lineage>
        <taxon>Bacteria</taxon>
        <taxon>Pseudomonadati</taxon>
        <taxon>Planctomycetota</taxon>
        <taxon>Planctomycetia</taxon>
        <taxon>Planctomycetia incertae sedis</taxon>
        <taxon>Engelhardtia</taxon>
    </lineage>
</organism>
<dbReference type="KEGG" id="pbap:Pla133_32780"/>